<comment type="caution">
    <text evidence="1">The sequence shown here is derived from an EMBL/GenBank/DDBJ whole genome shotgun (WGS) entry which is preliminary data.</text>
</comment>
<protein>
    <submittedName>
        <fullName evidence="1">Uncharacterized protein</fullName>
    </submittedName>
</protein>
<proteinExistence type="predicted"/>
<evidence type="ECO:0000313" key="1">
    <source>
        <dbReference type="EMBL" id="CAG7825690.1"/>
    </source>
</evidence>
<dbReference type="EMBL" id="CAJVCH010537211">
    <property type="protein sequence ID" value="CAG7825690.1"/>
    <property type="molecule type" value="Genomic_DNA"/>
</dbReference>
<dbReference type="Proteomes" id="UP000708208">
    <property type="component" value="Unassembled WGS sequence"/>
</dbReference>
<feature type="non-terminal residue" evidence="1">
    <location>
        <position position="1"/>
    </location>
</feature>
<sequence length="48" mass="5137">MGSGNKQAIFILASVLVTFAGIITTAHGQNERSSEEIIDDYILSQAEP</sequence>
<accession>A0A8J2PXJ5</accession>
<name>A0A8J2PXJ5_9HEXA</name>
<gene>
    <name evidence="1" type="ORF">AFUS01_LOCUS35788</name>
</gene>
<keyword evidence="2" id="KW-1185">Reference proteome</keyword>
<reference evidence="1" key="1">
    <citation type="submission" date="2021-06" db="EMBL/GenBank/DDBJ databases">
        <authorList>
            <person name="Hodson N. C."/>
            <person name="Mongue J. A."/>
            <person name="Jaron S. K."/>
        </authorList>
    </citation>
    <scope>NUCLEOTIDE SEQUENCE</scope>
</reference>
<evidence type="ECO:0000313" key="2">
    <source>
        <dbReference type="Proteomes" id="UP000708208"/>
    </source>
</evidence>
<dbReference type="AlphaFoldDB" id="A0A8J2PXJ5"/>
<organism evidence="1 2">
    <name type="scientific">Allacma fusca</name>
    <dbReference type="NCBI Taxonomy" id="39272"/>
    <lineage>
        <taxon>Eukaryota</taxon>
        <taxon>Metazoa</taxon>
        <taxon>Ecdysozoa</taxon>
        <taxon>Arthropoda</taxon>
        <taxon>Hexapoda</taxon>
        <taxon>Collembola</taxon>
        <taxon>Symphypleona</taxon>
        <taxon>Sminthuridae</taxon>
        <taxon>Allacma</taxon>
    </lineage>
</organism>